<dbReference type="SUPFAM" id="SSF141530">
    <property type="entry name" value="PTSIIA/GutA-like"/>
    <property type="match status" value="1"/>
</dbReference>
<dbReference type="InterPro" id="IPR036665">
    <property type="entry name" value="PTS_IIA_glucitol/sorbitol_sf"/>
</dbReference>
<dbReference type="GO" id="GO:0009401">
    <property type="term" value="P:phosphoenolpyruvate-dependent sugar phosphotransferase system"/>
    <property type="evidence" value="ECO:0007669"/>
    <property type="project" value="InterPro"/>
</dbReference>
<dbReference type="GO" id="GO:0005737">
    <property type="term" value="C:cytoplasm"/>
    <property type="evidence" value="ECO:0007669"/>
    <property type="project" value="InterPro"/>
</dbReference>
<dbReference type="PANTHER" id="PTHR40398:SF1">
    <property type="entry name" value="PTS SYSTEM GLUCITOL_SORBITOL-SPECIFIC EIIA COMPONENT"/>
    <property type="match status" value="1"/>
</dbReference>
<sequence>MKTSEKVIYETKVNEIGSEAKDFRDIQMLILFGSEAPDALRSSCYIIDVNNINGNITAGMFLIIDHSKYKITAVGNEVQKNLQNLGHIAISFTGMDAAELPGTLYVEKGVYPEIKVNTEIEIAALN</sequence>
<dbReference type="PANTHER" id="PTHR40398">
    <property type="entry name" value="PTS SYSTEM GLUCITOL/SORBITOL-SPECIFIC EIIA COMPONENT"/>
    <property type="match status" value="1"/>
</dbReference>
<dbReference type="InterPro" id="IPR004716">
    <property type="entry name" value="PTS_IIA_glucitol/sorbitol-sp"/>
</dbReference>
<protein>
    <submittedName>
        <fullName evidence="2">PTS system, glucitol sorbitol-specific IIA component</fullName>
    </submittedName>
</protein>
<comment type="caution">
    <text evidence="1">Lacks conserved residue(s) required for the propagation of feature annotation.</text>
</comment>
<evidence type="ECO:0000256" key="1">
    <source>
        <dbReference type="PROSITE-ProRule" id="PRU00420"/>
    </source>
</evidence>
<dbReference type="AlphaFoldDB" id="A0A0R1Q826"/>
<dbReference type="RefSeq" id="WP_057737605.1">
    <property type="nucleotide sequence ID" value="NZ_AZEG01000016.1"/>
</dbReference>
<dbReference type="PROSITE" id="PS51097">
    <property type="entry name" value="PTS_EIIA_TYPE_5"/>
    <property type="match status" value="1"/>
</dbReference>
<reference evidence="2 3" key="1">
    <citation type="journal article" date="2015" name="Genome Announc.">
        <title>Expanding the biotechnology potential of lactobacilli through comparative genomics of 213 strains and associated genera.</title>
        <authorList>
            <person name="Sun Z."/>
            <person name="Harris H.M."/>
            <person name="McCann A."/>
            <person name="Guo C."/>
            <person name="Argimon S."/>
            <person name="Zhang W."/>
            <person name="Yang X."/>
            <person name="Jeffery I.B."/>
            <person name="Cooney J.C."/>
            <person name="Kagawa T.F."/>
            <person name="Liu W."/>
            <person name="Song Y."/>
            <person name="Salvetti E."/>
            <person name="Wrobel A."/>
            <person name="Rasinkangas P."/>
            <person name="Parkhill J."/>
            <person name="Rea M.C."/>
            <person name="O'Sullivan O."/>
            <person name="Ritari J."/>
            <person name="Douillard F.P."/>
            <person name="Paul Ross R."/>
            <person name="Yang R."/>
            <person name="Briner A.E."/>
            <person name="Felis G.E."/>
            <person name="de Vos W.M."/>
            <person name="Barrangou R."/>
            <person name="Klaenhammer T.R."/>
            <person name="Caufield P.W."/>
            <person name="Cui Y."/>
            <person name="Zhang H."/>
            <person name="O'Toole P.W."/>
        </authorList>
    </citation>
    <scope>NUCLEOTIDE SEQUENCE [LARGE SCALE GENOMIC DNA]</scope>
    <source>
        <strain evidence="2 3">DSM 19971</strain>
    </source>
</reference>
<dbReference type="Pfam" id="PF03829">
    <property type="entry name" value="PTSIIA_gutA"/>
    <property type="match status" value="1"/>
</dbReference>
<dbReference type="OrthoDB" id="5113885at2"/>
<organism evidence="2 3">
    <name type="scientific">Liquorilactobacillus uvarum DSM 19971</name>
    <dbReference type="NCBI Taxonomy" id="1423812"/>
    <lineage>
        <taxon>Bacteria</taxon>
        <taxon>Bacillati</taxon>
        <taxon>Bacillota</taxon>
        <taxon>Bacilli</taxon>
        <taxon>Lactobacillales</taxon>
        <taxon>Lactobacillaceae</taxon>
        <taxon>Liquorilactobacillus</taxon>
    </lineage>
</organism>
<dbReference type="GO" id="GO:0016301">
    <property type="term" value="F:kinase activity"/>
    <property type="evidence" value="ECO:0007669"/>
    <property type="project" value="TreeGrafter"/>
</dbReference>
<evidence type="ECO:0000313" key="2">
    <source>
        <dbReference type="EMBL" id="KRL37064.1"/>
    </source>
</evidence>
<keyword evidence="3" id="KW-1185">Reference proteome</keyword>
<dbReference type="Proteomes" id="UP000051155">
    <property type="component" value="Unassembled WGS sequence"/>
</dbReference>
<proteinExistence type="predicted"/>
<dbReference type="GO" id="GO:0008982">
    <property type="term" value="F:protein-N(PI)-phosphohistidine-sugar phosphotransferase activity"/>
    <property type="evidence" value="ECO:0007669"/>
    <property type="project" value="InterPro"/>
</dbReference>
<evidence type="ECO:0000313" key="3">
    <source>
        <dbReference type="Proteomes" id="UP000051155"/>
    </source>
</evidence>
<accession>A0A0R1Q826</accession>
<dbReference type="PATRIC" id="fig|1423812.3.peg.723"/>
<comment type="caution">
    <text evidence="2">The sequence shown here is derived from an EMBL/GenBank/DDBJ whole genome shotgun (WGS) entry which is preliminary data.</text>
</comment>
<dbReference type="EMBL" id="AZEG01000016">
    <property type="protein sequence ID" value="KRL37064.1"/>
    <property type="molecule type" value="Genomic_DNA"/>
</dbReference>
<dbReference type="STRING" id="1423812.FD20_GL000664"/>
<dbReference type="Gene3D" id="2.40.33.40">
    <property type="entry name" value="Phosphotransferase system, glucitol/sorbitol-specific IIA component"/>
    <property type="match status" value="1"/>
</dbReference>
<gene>
    <name evidence="2" type="ORF">FD20_GL000664</name>
</gene>
<name>A0A0R1Q826_9LACO</name>